<feature type="transmembrane region" description="Helical" evidence="1">
    <location>
        <begin position="123"/>
        <end position="143"/>
    </location>
</feature>
<dbReference type="Gene3D" id="1.10.10.10">
    <property type="entry name" value="Winged helix-like DNA-binding domain superfamily/Winged helix DNA-binding domain"/>
    <property type="match status" value="1"/>
</dbReference>
<keyword evidence="1" id="KW-0812">Transmembrane</keyword>
<dbReference type="InterPro" id="IPR001845">
    <property type="entry name" value="HTH_ArsR_DNA-bd_dom"/>
</dbReference>
<evidence type="ECO:0000259" key="2">
    <source>
        <dbReference type="SMART" id="SM00418"/>
    </source>
</evidence>
<sequence>MSLKKDSDEEFTTKVFTNDDYSLKLLGELLGNQVSRNIIRLLIEKEMYANEIANNLGIQFNLISHHLKKMGDLGLLSVNKKRIVKKGTLHKHYKMVPGIFVLPNHTKDKMEEKGFLKKIFKDSIKFTVIGIATLVSWVVQISYLSEDKWSGAYTDSDTTLTVPLIIVIIGLSIIYFRKKRKGVRNT</sequence>
<organism evidence="3 4">
    <name type="scientific">Nitrosopumilus ureiphilus</name>
    <dbReference type="NCBI Taxonomy" id="1470067"/>
    <lineage>
        <taxon>Archaea</taxon>
        <taxon>Nitrososphaerota</taxon>
        <taxon>Nitrososphaeria</taxon>
        <taxon>Nitrosopumilales</taxon>
        <taxon>Nitrosopumilaceae</taxon>
        <taxon>Nitrosopumilus</taxon>
    </lineage>
</organism>
<dbReference type="InterPro" id="IPR011991">
    <property type="entry name" value="ArsR-like_HTH"/>
</dbReference>
<dbReference type="EMBL" id="CP026995">
    <property type="protein sequence ID" value="QLH07090.1"/>
    <property type="molecule type" value="Genomic_DNA"/>
</dbReference>
<feature type="transmembrane region" description="Helical" evidence="1">
    <location>
        <begin position="158"/>
        <end position="176"/>
    </location>
</feature>
<dbReference type="InterPro" id="IPR036388">
    <property type="entry name" value="WH-like_DNA-bd_sf"/>
</dbReference>
<feature type="domain" description="HTH arsR-type" evidence="2">
    <location>
        <begin position="25"/>
        <end position="106"/>
    </location>
</feature>
<proteinExistence type="predicted"/>
<dbReference type="AlphaFoldDB" id="A0A7D5M8G2"/>
<dbReference type="SUPFAM" id="SSF46785">
    <property type="entry name" value="Winged helix' DNA-binding domain"/>
    <property type="match status" value="1"/>
</dbReference>
<dbReference type="OrthoDB" id="11368at2157"/>
<evidence type="ECO:0000313" key="4">
    <source>
        <dbReference type="Proteomes" id="UP000509478"/>
    </source>
</evidence>
<dbReference type="RefSeq" id="WP_179370952.1">
    <property type="nucleotide sequence ID" value="NZ_CP026995.1"/>
</dbReference>
<dbReference type="GeneID" id="56068115"/>
<dbReference type="Proteomes" id="UP000509478">
    <property type="component" value="Chromosome"/>
</dbReference>
<dbReference type="SMART" id="SM00418">
    <property type="entry name" value="HTH_ARSR"/>
    <property type="match status" value="1"/>
</dbReference>
<keyword evidence="1" id="KW-1133">Transmembrane helix</keyword>
<reference evidence="3 4" key="1">
    <citation type="submission" date="2018-02" db="EMBL/GenBank/DDBJ databases">
        <title>Complete genome of Nitrosopumilus ureaphilus PS0.</title>
        <authorList>
            <person name="Qin W."/>
            <person name="Zheng Y."/>
            <person name="Stahl D.A."/>
        </authorList>
    </citation>
    <scope>NUCLEOTIDE SEQUENCE [LARGE SCALE GENOMIC DNA]</scope>
    <source>
        <strain evidence="3 4">PS0</strain>
    </source>
</reference>
<evidence type="ECO:0000256" key="1">
    <source>
        <dbReference type="SAM" id="Phobius"/>
    </source>
</evidence>
<evidence type="ECO:0000313" key="3">
    <source>
        <dbReference type="EMBL" id="QLH07090.1"/>
    </source>
</evidence>
<dbReference type="KEGG" id="nue:C5F50_08415"/>
<keyword evidence="4" id="KW-1185">Reference proteome</keyword>
<dbReference type="InterPro" id="IPR036390">
    <property type="entry name" value="WH_DNA-bd_sf"/>
</dbReference>
<dbReference type="GO" id="GO:0003700">
    <property type="term" value="F:DNA-binding transcription factor activity"/>
    <property type="evidence" value="ECO:0007669"/>
    <property type="project" value="InterPro"/>
</dbReference>
<keyword evidence="1" id="KW-0472">Membrane</keyword>
<protein>
    <recommendedName>
        <fullName evidence="2">HTH arsR-type domain-containing protein</fullName>
    </recommendedName>
</protein>
<dbReference type="CDD" id="cd00090">
    <property type="entry name" value="HTH_ARSR"/>
    <property type="match status" value="1"/>
</dbReference>
<dbReference type="Pfam" id="PF01022">
    <property type="entry name" value="HTH_5"/>
    <property type="match status" value="1"/>
</dbReference>
<gene>
    <name evidence="3" type="ORF">C5F50_08415</name>
</gene>
<accession>A0A7D5M8G2</accession>
<name>A0A7D5M8G2_9ARCH</name>